<accession>A0ABW1ZBE6</accession>
<dbReference type="SUPFAM" id="SSF51161">
    <property type="entry name" value="Trimeric LpxA-like enzymes"/>
    <property type="match status" value="1"/>
</dbReference>
<dbReference type="Pfam" id="PF00132">
    <property type="entry name" value="Hexapep"/>
    <property type="match status" value="1"/>
</dbReference>
<dbReference type="CDD" id="cd04645">
    <property type="entry name" value="LbH_gamma_CA_like"/>
    <property type="match status" value="1"/>
</dbReference>
<keyword evidence="2" id="KW-0677">Repeat</keyword>
<organism evidence="4 5">
    <name type="scientific">Granulicella cerasi</name>
    <dbReference type="NCBI Taxonomy" id="741063"/>
    <lineage>
        <taxon>Bacteria</taxon>
        <taxon>Pseudomonadati</taxon>
        <taxon>Acidobacteriota</taxon>
        <taxon>Terriglobia</taxon>
        <taxon>Terriglobales</taxon>
        <taxon>Acidobacteriaceae</taxon>
        <taxon>Granulicella</taxon>
    </lineage>
</organism>
<evidence type="ECO:0000313" key="5">
    <source>
        <dbReference type="Proteomes" id="UP001596391"/>
    </source>
</evidence>
<dbReference type="Gene3D" id="2.160.10.10">
    <property type="entry name" value="Hexapeptide repeat proteins"/>
    <property type="match status" value="1"/>
</dbReference>
<reference evidence="5" key="1">
    <citation type="journal article" date="2019" name="Int. J. Syst. Evol. Microbiol.">
        <title>The Global Catalogue of Microorganisms (GCM) 10K type strain sequencing project: providing services to taxonomists for standard genome sequencing and annotation.</title>
        <authorList>
            <consortium name="The Broad Institute Genomics Platform"/>
            <consortium name="The Broad Institute Genome Sequencing Center for Infectious Disease"/>
            <person name="Wu L."/>
            <person name="Ma J."/>
        </authorList>
    </citation>
    <scope>NUCLEOTIDE SEQUENCE [LARGE SCALE GENOMIC DNA]</scope>
    <source>
        <strain evidence="5">CGMCC 1.16026</strain>
    </source>
</reference>
<dbReference type="Proteomes" id="UP001596391">
    <property type="component" value="Unassembled WGS sequence"/>
</dbReference>
<keyword evidence="5" id="KW-1185">Reference proteome</keyword>
<dbReference type="EMBL" id="JBHSWI010000001">
    <property type="protein sequence ID" value="MFC6646230.1"/>
    <property type="molecule type" value="Genomic_DNA"/>
</dbReference>
<proteinExistence type="predicted"/>
<comment type="caution">
    <text evidence="4">The sequence shown here is derived from an EMBL/GenBank/DDBJ whole genome shotgun (WGS) entry which is preliminary data.</text>
</comment>
<name>A0ABW1ZBE6_9BACT</name>
<protein>
    <submittedName>
        <fullName evidence="4">Gamma carbonic anhydrase family protein</fullName>
    </submittedName>
</protein>
<evidence type="ECO:0000256" key="2">
    <source>
        <dbReference type="ARBA" id="ARBA00022737"/>
    </source>
</evidence>
<evidence type="ECO:0000313" key="4">
    <source>
        <dbReference type="EMBL" id="MFC6646230.1"/>
    </source>
</evidence>
<dbReference type="PANTHER" id="PTHR13061:SF29">
    <property type="entry name" value="GAMMA CARBONIC ANHYDRASE-LIKE 1, MITOCHONDRIAL-RELATED"/>
    <property type="match status" value="1"/>
</dbReference>
<dbReference type="RefSeq" id="WP_263369922.1">
    <property type="nucleotide sequence ID" value="NZ_JAGSYD010000001.1"/>
</dbReference>
<dbReference type="PROSITE" id="PS00101">
    <property type="entry name" value="HEXAPEP_TRANSFERASES"/>
    <property type="match status" value="1"/>
</dbReference>
<dbReference type="InterPro" id="IPR050484">
    <property type="entry name" value="Transf_Hexapept/Carb_Anhydrase"/>
</dbReference>
<dbReference type="PANTHER" id="PTHR13061">
    <property type="entry name" value="DYNACTIN SUBUNIT P25"/>
    <property type="match status" value="1"/>
</dbReference>
<dbReference type="InterPro" id="IPR001451">
    <property type="entry name" value="Hexapep"/>
</dbReference>
<dbReference type="InterPro" id="IPR011004">
    <property type="entry name" value="Trimer_LpxA-like_sf"/>
</dbReference>
<evidence type="ECO:0000256" key="1">
    <source>
        <dbReference type="ARBA" id="ARBA00022679"/>
    </source>
</evidence>
<keyword evidence="1" id="KW-0808">Transferase</keyword>
<evidence type="ECO:0000256" key="3">
    <source>
        <dbReference type="ARBA" id="ARBA00023315"/>
    </source>
</evidence>
<dbReference type="InterPro" id="IPR047324">
    <property type="entry name" value="LbH_gamma_CA-like"/>
</dbReference>
<gene>
    <name evidence="4" type="ORF">ACFQBQ_11675</name>
</gene>
<sequence>MIRTHRGRRPQIAPDAYVDRAATVIGEVRLGARSSVWPNAVLRGDVHFIEVGEESNIQDGAVLHGMKDLHPTVVGKRCTIGHNATVHGCTLEDDVLVGMGAVILNGAKIGAGSIVAAGALVLEGVEVPPASLVAGVPAKIRKALGEEDLAGIRKYAEKYVEYSREYMEDDGFED</sequence>
<dbReference type="InterPro" id="IPR018357">
    <property type="entry name" value="Hexapep_transf_CS"/>
</dbReference>
<keyword evidence="3" id="KW-0012">Acyltransferase</keyword>